<protein>
    <submittedName>
        <fullName evidence="1">12047_t:CDS:1</fullName>
    </submittedName>
</protein>
<name>A0ACA9NWT4_9GLOM</name>
<gene>
    <name evidence="1" type="ORF">SPELUC_LOCUS10113</name>
</gene>
<dbReference type="Proteomes" id="UP000789366">
    <property type="component" value="Unassembled WGS sequence"/>
</dbReference>
<accession>A0ACA9NWT4</accession>
<evidence type="ECO:0000313" key="1">
    <source>
        <dbReference type="EMBL" id="CAG8680189.1"/>
    </source>
</evidence>
<feature type="non-terminal residue" evidence="1">
    <location>
        <position position="408"/>
    </location>
</feature>
<proteinExistence type="predicted"/>
<keyword evidence="2" id="KW-1185">Reference proteome</keyword>
<evidence type="ECO:0000313" key="2">
    <source>
        <dbReference type="Proteomes" id="UP000789366"/>
    </source>
</evidence>
<organism evidence="1 2">
    <name type="scientific">Cetraspora pellucida</name>
    <dbReference type="NCBI Taxonomy" id="1433469"/>
    <lineage>
        <taxon>Eukaryota</taxon>
        <taxon>Fungi</taxon>
        <taxon>Fungi incertae sedis</taxon>
        <taxon>Mucoromycota</taxon>
        <taxon>Glomeromycotina</taxon>
        <taxon>Glomeromycetes</taxon>
        <taxon>Diversisporales</taxon>
        <taxon>Gigasporaceae</taxon>
        <taxon>Cetraspora</taxon>
    </lineage>
</organism>
<reference evidence="1" key="1">
    <citation type="submission" date="2021-06" db="EMBL/GenBank/DDBJ databases">
        <authorList>
            <person name="Kallberg Y."/>
            <person name="Tangrot J."/>
            <person name="Rosling A."/>
        </authorList>
    </citation>
    <scope>NUCLEOTIDE SEQUENCE</scope>
    <source>
        <strain evidence="1">28 12/20/2015</strain>
    </source>
</reference>
<dbReference type="EMBL" id="CAJVPW010018137">
    <property type="protein sequence ID" value="CAG8680189.1"/>
    <property type="molecule type" value="Genomic_DNA"/>
</dbReference>
<comment type="caution">
    <text evidence="1">The sequence shown here is derived from an EMBL/GenBank/DDBJ whole genome shotgun (WGS) entry which is preliminary data.</text>
</comment>
<sequence length="408" mass="47123">MDQNNNISSIKFYREEIRICPDCKRIRISYGWCKFCESEYMRLAFSSWKSGNSFIDLLIQHTQMNATQVCDYLEYINFDNIEMIECNGRGGFSSVYIGFWIDGPRWVWDENEDAWIRSGPTKVALKRLDNSQHFSMTFLKQLEIYHNCLQHGSMADCFGITRDETGCFMFVMRYYENGNLYEYIDNNKGIISWRDMIDILWGIASGLQKIHSEGLCHTNLHGGNLLIEDEAVSTDAKIADIGLHGPADKSIPQDVIIGVLPFIDPQVILGNQRSSPASDIYSFGITMWVLATGRRPYFNRAHDKQLAYEICCNNLRPEISEELKSEMPEEYRNLMDQCWDPLPENRPTASQLNKQLCDWITAICDDPNPSQISNSFGIAEEKRWESIGREIENKQSSTYSIHKDAIYF</sequence>